<gene>
    <name evidence="1" type="ORF">MSAN_01217300</name>
</gene>
<dbReference type="AlphaFoldDB" id="A0A8H7D4M8"/>
<proteinExistence type="predicted"/>
<keyword evidence="2" id="KW-1185">Reference proteome</keyword>
<dbReference type="EMBL" id="JACAZH010000009">
    <property type="protein sequence ID" value="KAF7358781.1"/>
    <property type="molecule type" value="Genomic_DNA"/>
</dbReference>
<accession>A0A8H7D4M8</accession>
<reference evidence="1" key="1">
    <citation type="submission" date="2020-05" db="EMBL/GenBank/DDBJ databases">
        <title>Mycena genomes resolve the evolution of fungal bioluminescence.</title>
        <authorList>
            <person name="Tsai I.J."/>
        </authorList>
    </citation>
    <scope>NUCLEOTIDE SEQUENCE</scope>
    <source>
        <strain evidence="1">160909Yilan</strain>
    </source>
</reference>
<protein>
    <submittedName>
        <fullName evidence="1">Uncharacterized protein</fullName>
    </submittedName>
</protein>
<sequence length="359" mass="39189">MNMTCGYLADPVVNSSAGFINLQGTDYAPGYTDLGIISTLNQLIPFQENDTVPPFTRSALFYSTVPIYDANGDVGPLVDITGMTDGVLSIQVFRCSLEVVKQSVIIDPQSRVITMEEGLNKTSSVWKPIQETSGNLTDTDSSPYDALADYWESWYSVMPLSNIPRSYAADYEITVAEMFLIEELNLASFNSTGSLNVTLHQFENTLSELVASMYWTLGHIPPLPGYVPTGSDGDGPPPIEVSLLQGTADVIQSIFQARLDSSISEIIVGAIASAILLLLSLQFVELRNKTEPEDDILSGMGMLHTMWLYRNHPQLETQLEQVIHPTDANLRQAGMVRTRLAGDASRQNAGIEVAGIDTV</sequence>
<comment type="caution">
    <text evidence="1">The sequence shown here is derived from an EMBL/GenBank/DDBJ whole genome shotgun (WGS) entry which is preliminary data.</text>
</comment>
<evidence type="ECO:0000313" key="1">
    <source>
        <dbReference type="EMBL" id="KAF7358781.1"/>
    </source>
</evidence>
<dbReference type="OrthoDB" id="2644397at2759"/>
<dbReference type="Proteomes" id="UP000623467">
    <property type="component" value="Unassembled WGS sequence"/>
</dbReference>
<name>A0A8H7D4M8_9AGAR</name>
<evidence type="ECO:0000313" key="2">
    <source>
        <dbReference type="Proteomes" id="UP000623467"/>
    </source>
</evidence>
<organism evidence="1 2">
    <name type="scientific">Mycena sanguinolenta</name>
    <dbReference type="NCBI Taxonomy" id="230812"/>
    <lineage>
        <taxon>Eukaryota</taxon>
        <taxon>Fungi</taxon>
        <taxon>Dikarya</taxon>
        <taxon>Basidiomycota</taxon>
        <taxon>Agaricomycotina</taxon>
        <taxon>Agaricomycetes</taxon>
        <taxon>Agaricomycetidae</taxon>
        <taxon>Agaricales</taxon>
        <taxon>Marasmiineae</taxon>
        <taxon>Mycenaceae</taxon>
        <taxon>Mycena</taxon>
    </lineage>
</organism>